<name>A0A8T4KQI6_9ARCH</name>
<accession>A0A8T4KQI6</accession>
<evidence type="ECO:0000256" key="4">
    <source>
        <dbReference type="ARBA" id="ARBA00023014"/>
    </source>
</evidence>
<dbReference type="GO" id="GO:0051536">
    <property type="term" value="F:iron-sulfur cluster binding"/>
    <property type="evidence" value="ECO:0007669"/>
    <property type="project" value="UniProtKB-KW"/>
</dbReference>
<dbReference type="CDD" id="cd01335">
    <property type="entry name" value="Radical_SAM"/>
    <property type="match status" value="1"/>
</dbReference>
<dbReference type="InterPro" id="IPR013785">
    <property type="entry name" value="Aldolase_TIM"/>
</dbReference>
<keyword evidence="5" id="KW-0175">Coiled coil</keyword>
<keyword evidence="1" id="KW-0949">S-adenosyl-L-methionine</keyword>
<dbReference type="Gene3D" id="3.20.20.70">
    <property type="entry name" value="Aldolase class I"/>
    <property type="match status" value="1"/>
</dbReference>
<dbReference type="NCBIfam" id="TIGR02495">
    <property type="entry name" value="NrdG2"/>
    <property type="match status" value="1"/>
</dbReference>
<dbReference type="InterPro" id="IPR007197">
    <property type="entry name" value="rSAM"/>
</dbReference>
<sequence length="232" mass="26463">MDIHGLQKVTLIDFPKQVACTVFLDRCNFRCGFCFNPKLALGKETNFNMQGREFFEFLEKRKNLLDGVCITGGEPTMHPELAEFCGKIKGMGFLVKLDTNGSNPGMLKTLINKKLVDYIAMDIKAPLEKYDEIVGAKVNKEAIRESIALIMNSGIDYEFRSTLLPKFHSAQDMEKMASMVEGADLYCLQQFNPNAEMIDNELKKERKFIKEELEALKKIAERYVKKVELRGI</sequence>
<dbReference type="SUPFAM" id="SSF102114">
    <property type="entry name" value="Radical SAM enzymes"/>
    <property type="match status" value="1"/>
</dbReference>
<dbReference type="SFLD" id="SFLDG01094">
    <property type="entry name" value="Uncharacterised_Radical_SAM_Su"/>
    <property type="match status" value="1"/>
</dbReference>
<evidence type="ECO:0000256" key="1">
    <source>
        <dbReference type="ARBA" id="ARBA00022691"/>
    </source>
</evidence>
<dbReference type="PROSITE" id="PS51918">
    <property type="entry name" value="RADICAL_SAM"/>
    <property type="match status" value="1"/>
</dbReference>
<reference evidence="7" key="1">
    <citation type="submission" date="2021-03" db="EMBL/GenBank/DDBJ databases">
        <authorList>
            <person name="Jaffe A."/>
        </authorList>
    </citation>
    <scope>NUCLEOTIDE SEQUENCE</scope>
    <source>
        <strain evidence="7">RIFCSPHIGHO2_01_FULL_AR10_44_11</strain>
    </source>
</reference>
<evidence type="ECO:0000313" key="8">
    <source>
        <dbReference type="Proteomes" id="UP000677687"/>
    </source>
</evidence>
<dbReference type="Proteomes" id="UP000677687">
    <property type="component" value="Unassembled WGS sequence"/>
</dbReference>
<dbReference type="PANTHER" id="PTHR11228:SF27">
    <property type="entry name" value="GLYCYL-RADICAL ENZYME ACTIVATING ENZYME MJ1227-RELATED"/>
    <property type="match status" value="1"/>
</dbReference>
<organism evidence="7 8">
    <name type="scientific">Candidatus Iainarchaeum sp</name>
    <dbReference type="NCBI Taxonomy" id="3101447"/>
    <lineage>
        <taxon>Archaea</taxon>
        <taxon>Candidatus Iainarchaeota</taxon>
        <taxon>Candidatus Iainarchaeia</taxon>
        <taxon>Candidatus Iainarchaeales</taxon>
        <taxon>Candidatus Iainarchaeaceae</taxon>
        <taxon>Candidatus Iainarchaeum</taxon>
    </lineage>
</organism>
<proteinExistence type="predicted"/>
<protein>
    <submittedName>
        <fullName evidence="7">Anaerobic ribonucleoside-triphosphate reductase activating protein</fullName>
    </submittedName>
</protein>
<dbReference type="SFLD" id="SFLDG01067">
    <property type="entry name" value="SPASM/twitch_domain_containing"/>
    <property type="match status" value="1"/>
</dbReference>
<dbReference type="InterPro" id="IPR050377">
    <property type="entry name" value="Radical_SAM_PqqE_MftC-like"/>
</dbReference>
<dbReference type="Pfam" id="PF04055">
    <property type="entry name" value="Radical_SAM"/>
    <property type="match status" value="1"/>
</dbReference>
<evidence type="ECO:0000313" key="7">
    <source>
        <dbReference type="EMBL" id="MBS3057378.1"/>
    </source>
</evidence>
<evidence type="ECO:0000259" key="6">
    <source>
        <dbReference type="PROSITE" id="PS51918"/>
    </source>
</evidence>
<evidence type="ECO:0000256" key="5">
    <source>
        <dbReference type="SAM" id="Coils"/>
    </source>
</evidence>
<dbReference type="InterPro" id="IPR012840">
    <property type="entry name" value="NrdG2"/>
</dbReference>
<feature type="domain" description="Radical SAM core" evidence="6">
    <location>
        <begin position="13"/>
        <end position="226"/>
    </location>
</feature>
<dbReference type="GO" id="GO:0046872">
    <property type="term" value="F:metal ion binding"/>
    <property type="evidence" value="ECO:0007669"/>
    <property type="project" value="UniProtKB-KW"/>
</dbReference>
<dbReference type="PANTHER" id="PTHR11228">
    <property type="entry name" value="RADICAL SAM DOMAIN PROTEIN"/>
    <property type="match status" value="1"/>
</dbReference>
<dbReference type="GO" id="GO:0003824">
    <property type="term" value="F:catalytic activity"/>
    <property type="evidence" value="ECO:0007669"/>
    <property type="project" value="InterPro"/>
</dbReference>
<dbReference type="InterPro" id="IPR058240">
    <property type="entry name" value="rSAM_sf"/>
</dbReference>
<gene>
    <name evidence="7" type="ORF">J4415_02005</name>
</gene>
<feature type="coiled-coil region" evidence="5">
    <location>
        <begin position="199"/>
        <end position="230"/>
    </location>
</feature>
<keyword evidence="3" id="KW-0408">Iron</keyword>
<keyword evidence="2" id="KW-0479">Metal-binding</keyword>
<reference evidence="7" key="2">
    <citation type="submission" date="2021-05" db="EMBL/GenBank/DDBJ databases">
        <title>Protein family content uncovers lineage relationships and bacterial pathway maintenance mechanisms in DPANN archaea.</title>
        <authorList>
            <person name="Castelle C.J."/>
            <person name="Meheust R."/>
            <person name="Jaffe A.L."/>
            <person name="Seitz K."/>
            <person name="Gong X."/>
            <person name="Baker B.J."/>
            <person name="Banfield J.F."/>
        </authorList>
    </citation>
    <scope>NUCLEOTIDE SEQUENCE</scope>
    <source>
        <strain evidence="7">RIFCSPHIGHO2_01_FULL_AR10_44_11</strain>
    </source>
</reference>
<dbReference type="SFLD" id="SFLDS00029">
    <property type="entry name" value="Radical_SAM"/>
    <property type="match status" value="1"/>
</dbReference>
<evidence type="ECO:0000256" key="2">
    <source>
        <dbReference type="ARBA" id="ARBA00022723"/>
    </source>
</evidence>
<keyword evidence="4" id="KW-0411">Iron-sulfur</keyword>
<dbReference type="EMBL" id="JAGVWD010000026">
    <property type="protein sequence ID" value="MBS3057378.1"/>
    <property type="molecule type" value="Genomic_DNA"/>
</dbReference>
<dbReference type="AlphaFoldDB" id="A0A8T4KQI6"/>
<evidence type="ECO:0000256" key="3">
    <source>
        <dbReference type="ARBA" id="ARBA00023004"/>
    </source>
</evidence>
<comment type="caution">
    <text evidence="7">The sequence shown here is derived from an EMBL/GenBank/DDBJ whole genome shotgun (WGS) entry which is preliminary data.</text>
</comment>